<dbReference type="AlphaFoldDB" id="A0A2K6N2W1"/>
<dbReference type="PIRSF" id="PIRSF037505">
    <property type="entry name" value="Betaine_HMT"/>
    <property type="match status" value="1"/>
</dbReference>
<comment type="pathway">
    <text evidence="12">Amine and polyamine degradation; betaine degradation; sarcosine from betaine: step 1/2.</text>
</comment>
<dbReference type="SUPFAM" id="SSF82282">
    <property type="entry name" value="Homocysteine S-methyltransferase"/>
    <property type="match status" value="2"/>
</dbReference>
<keyword evidence="21" id="KW-1185">Reference proteome</keyword>
<evidence type="ECO:0000256" key="5">
    <source>
        <dbReference type="ARBA" id="ARBA00022490"/>
    </source>
</evidence>
<evidence type="ECO:0000256" key="13">
    <source>
        <dbReference type="ARBA" id="ARBA00039115"/>
    </source>
</evidence>
<dbReference type="GO" id="GO:0005829">
    <property type="term" value="C:cytosol"/>
    <property type="evidence" value="ECO:0007669"/>
    <property type="project" value="TreeGrafter"/>
</dbReference>
<comment type="function">
    <text evidence="11">Involved in the regulation of homocysteine metabolism. Converts betaine and homocysteine to dimethylglycine and methionine, respectively. This reaction is also required for the irreversible oxidation of choline.</text>
</comment>
<dbReference type="GeneTree" id="ENSGT00390000003122"/>
<dbReference type="EC" id="2.1.1.5" evidence="13"/>
<feature type="binding site" evidence="17 18">
    <location>
        <position position="64"/>
    </location>
    <ligand>
        <name>Zn(2+)</name>
        <dbReference type="ChEBI" id="CHEBI:29105"/>
    </ligand>
</feature>
<name>A0A2K6N2W1_RHIBE</name>
<dbReference type="Pfam" id="PF02574">
    <property type="entry name" value="S-methyl_trans"/>
    <property type="match status" value="1"/>
</dbReference>
<dbReference type="InterPro" id="IPR036589">
    <property type="entry name" value="HCY_dom_sf"/>
</dbReference>
<keyword evidence="6 16" id="KW-0489">Methyltransferase</keyword>
<reference evidence="20 21" key="1">
    <citation type="submission" date="2016-06" db="EMBL/GenBank/DDBJ databases">
        <title>Genome of Rhinopithecus bieti.</title>
        <authorList>
            <person name="Wu"/>
            <person name="C.-I. and Zhang"/>
            <person name="Y."/>
        </authorList>
    </citation>
    <scope>NUCLEOTIDE SEQUENCE</scope>
</reference>
<protein>
    <recommendedName>
        <fullName evidence="14">Betaine--homocysteine S-methyltransferase 1</fullName>
        <ecNumber evidence="13">2.1.1.5</ecNumber>
    </recommendedName>
</protein>
<dbReference type="GO" id="GO:0071267">
    <property type="term" value="P:L-methionine salvage"/>
    <property type="evidence" value="ECO:0007669"/>
    <property type="project" value="TreeGrafter"/>
</dbReference>
<keyword evidence="5" id="KW-0963">Cytoplasm</keyword>
<dbReference type="InterPro" id="IPR051524">
    <property type="entry name" value="BHMT"/>
</dbReference>
<dbReference type="UniPathway" id="UPA00051">
    <property type="reaction ID" value="UER00083"/>
</dbReference>
<dbReference type="GO" id="GO:0032259">
    <property type="term" value="P:methylation"/>
    <property type="evidence" value="ECO:0007669"/>
    <property type="project" value="UniProtKB-KW"/>
</dbReference>
<evidence type="ECO:0000256" key="14">
    <source>
        <dbReference type="ARBA" id="ARBA00040913"/>
    </source>
</evidence>
<evidence type="ECO:0000256" key="1">
    <source>
        <dbReference type="ARBA" id="ARBA00004123"/>
    </source>
</evidence>
<dbReference type="Proteomes" id="UP000233180">
    <property type="component" value="Unassembled WGS sequence"/>
</dbReference>
<gene>
    <name evidence="20" type="primary">BHMT</name>
</gene>
<keyword evidence="7 16" id="KW-0808">Transferase</keyword>
<feature type="domain" description="Hcy-binding" evidence="19">
    <location>
        <begin position="1"/>
        <end position="161"/>
    </location>
</feature>
<dbReference type="Ensembl" id="ENSRBIT00000066396.1">
    <property type="protein sequence ID" value="ENSRBIP00000042353.1"/>
    <property type="gene ID" value="ENSRBIG00000044465.1"/>
</dbReference>
<dbReference type="Gene3D" id="3.20.20.330">
    <property type="entry name" value="Homocysteine-binding-like domain"/>
    <property type="match status" value="2"/>
</dbReference>
<dbReference type="InterPro" id="IPR003726">
    <property type="entry name" value="HCY_dom"/>
</dbReference>
<evidence type="ECO:0000256" key="3">
    <source>
        <dbReference type="ARBA" id="ARBA00005137"/>
    </source>
</evidence>
<dbReference type="GO" id="GO:0047150">
    <property type="term" value="F:betaine-homocysteine S-methyltransferase activity"/>
    <property type="evidence" value="ECO:0007669"/>
    <property type="project" value="TreeGrafter"/>
</dbReference>
<proteinExistence type="predicted"/>
<feature type="binding site" evidence="17 18">
    <location>
        <position position="146"/>
    </location>
    <ligand>
        <name>Zn(2+)</name>
        <dbReference type="ChEBI" id="CHEBI:29105"/>
    </ligand>
</feature>
<comment type="subcellular location">
    <subcellularLocation>
        <location evidence="2">Cytoplasm</location>
        <location evidence="2">Cytosol</location>
    </subcellularLocation>
    <subcellularLocation>
        <location evidence="1">Nucleus</location>
    </subcellularLocation>
</comment>
<dbReference type="InterPro" id="IPR017226">
    <property type="entry name" value="BHMT-like"/>
</dbReference>
<evidence type="ECO:0000256" key="2">
    <source>
        <dbReference type="ARBA" id="ARBA00004514"/>
    </source>
</evidence>
<evidence type="ECO:0000256" key="17">
    <source>
        <dbReference type="PIRSR" id="PIRSR037505-2"/>
    </source>
</evidence>
<evidence type="ECO:0000256" key="15">
    <source>
        <dbReference type="ARBA" id="ARBA00048161"/>
    </source>
</evidence>
<organism evidence="20 21">
    <name type="scientific">Rhinopithecus bieti</name>
    <name type="common">Black snub-nosed monkey</name>
    <name type="synonym">Pygathrix bieti</name>
    <dbReference type="NCBI Taxonomy" id="61621"/>
    <lineage>
        <taxon>Eukaryota</taxon>
        <taxon>Metazoa</taxon>
        <taxon>Chordata</taxon>
        <taxon>Craniata</taxon>
        <taxon>Vertebrata</taxon>
        <taxon>Euteleostomi</taxon>
        <taxon>Mammalia</taxon>
        <taxon>Eutheria</taxon>
        <taxon>Euarchontoglires</taxon>
        <taxon>Primates</taxon>
        <taxon>Haplorrhini</taxon>
        <taxon>Catarrhini</taxon>
        <taxon>Cercopithecidae</taxon>
        <taxon>Colobinae</taxon>
        <taxon>Rhinopithecus</taxon>
    </lineage>
</organism>
<evidence type="ECO:0000256" key="12">
    <source>
        <dbReference type="ARBA" id="ARBA00037879"/>
    </source>
</evidence>
<sequence length="255" mass="28388">MPPAGGKKAKKGILERLNAGEIVIGDGGFVFALEKRGYVKAGPWTPEAAVEHPEAGASIIGVNCHFDPTISLQTVKLMKEALEAARLKAHLMSQPLVYHTPDCNKQGFIDLPEFPFGLEPRVATRWDIQKYAREAYNLGVRYIGGCCGFEPYHIRAIAEELAPERGFLPPASEKHGSWGSGLDMHTKPWVRARARKEYWENLRIASGRPYNPSMSKPDGWGVTKGTAELMQQKEATTEQQLKELFENKIQITSEK</sequence>
<keyword evidence="8 16" id="KW-0479">Metal-binding</keyword>
<evidence type="ECO:0000313" key="21">
    <source>
        <dbReference type="Proteomes" id="UP000233180"/>
    </source>
</evidence>
<reference evidence="20" key="2">
    <citation type="submission" date="2025-08" db="UniProtKB">
        <authorList>
            <consortium name="Ensembl"/>
        </authorList>
    </citation>
    <scope>IDENTIFICATION</scope>
</reference>
<comment type="cofactor">
    <cofactor evidence="16 17">
        <name>Zn(2+)</name>
        <dbReference type="ChEBI" id="CHEBI:29105"/>
    </cofactor>
    <text evidence="16 17">Binds 1 zinc ion per subunit.</text>
</comment>
<keyword evidence="9 16" id="KW-0862">Zinc</keyword>
<evidence type="ECO:0000256" key="18">
    <source>
        <dbReference type="PROSITE-ProRule" id="PRU00333"/>
    </source>
</evidence>
<comment type="subunit">
    <text evidence="4 16">Homotetramer.</text>
</comment>
<dbReference type="PROSITE" id="PS50970">
    <property type="entry name" value="HCY"/>
    <property type="match status" value="1"/>
</dbReference>
<dbReference type="PANTHER" id="PTHR46120">
    <property type="entry name" value="BETAINE--HOMOCYSTEINE S-METHYLTRANSFERASE 1"/>
    <property type="match status" value="1"/>
</dbReference>
<keyword evidence="10" id="KW-0539">Nucleus</keyword>
<evidence type="ECO:0000256" key="4">
    <source>
        <dbReference type="ARBA" id="ARBA00011881"/>
    </source>
</evidence>
<feature type="binding site" evidence="17 18">
    <location>
        <position position="147"/>
    </location>
    <ligand>
        <name>Zn(2+)</name>
        <dbReference type="ChEBI" id="CHEBI:29105"/>
    </ligand>
</feature>
<evidence type="ECO:0000256" key="11">
    <source>
        <dbReference type="ARBA" id="ARBA00037521"/>
    </source>
</evidence>
<evidence type="ECO:0000256" key="10">
    <source>
        <dbReference type="ARBA" id="ARBA00023242"/>
    </source>
</evidence>
<evidence type="ECO:0000313" key="20">
    <source>
        <dbReference type="Ensembl" id="ENSRBIP00000042353.1"/>
    </source>
</evidence>
<evidence type="ECO:0000256" key="9">
    <source>
        <dbReference type="ARBA" id="ARBA00022833"/>
    </source>
</evidence>
<dbReference type="GO" id="GO:0008270">
    <property type="term" value="F:zinc ion binding"/>
    <property type="evidence" value="ECO:0007669"/>
    <property type="project" value="UniProtKB-UniRule"/>
</dbReference>
<dbReference type="PANTHER" id="PTHR46120:SF2">
    <property type="entry name" value="BETAINE--HOMOCYSTEINE S-METHYLTRANSFERASE 1"/>
    <property type="match status" value="1"/>
</dbReference>
<evidence type="ECO:0000259" key="19">
    <source>
        <dbReference type="PROSITE" id="PS50970"/>
    </source>
</evidence>
<reference evidence="20" key="3">
    <citation type="submission" date="2025-09" db="UniProtKB">
        <authorList>
            <consortium name="Ensembl"/>
        </authorList>
    </citation>
    <scope>IDENTIFICATION</scope>
</reference>
<evidence type="ECO:0000256" key="8">
    <source>
        <dbReference type="ARBA" id="ARBA00022723"/>
    </source>
</evidence>
<evidence type="ECO:0000256" key="7">
    <source>
        <dbReference type="ARBA" id="ARBA00022679"/>
    </source>
</evidence>
<comment type="catalytic activity">
    <reaction evidence="15">
        <text>L-homocysteine + glycine betaine = N,N-dimethylglycine + L-methionine</text>
        <dbReference type="Rhea" id="RHEA:22336"/>
        <dbReference type="ChEBI" id="CHEBI:17750"/>
        <dbReference type="ChEBI" id="CHEBI:57844"/>
        <dbReference type="ChEBI" id="CHEBI:58199"/>
        <dbReference type="ChEBI" id="CHEBI:58251"/>
        <dbReference type="EC" id="2.1.1.5"/>
    </reaction>
    <physiologicalReaction direction="left-to-right" evidence="15">
        <dbReference type="Rhea" id="RHEA:22337"/>
    </physiologicalReaction>
</comment>
<comment type="pathway">
    <text evidence="3 16">Amino-acid biosynthesis; L-methionine biosynthesis via de novo pathway; L-methionine from L-homocysteine (BhmT route): step 1/1.</text>
</comment>
<evidence type="ECO:0000256" key="6">
    <source>
        <dbReference type="ARBA" id="ARBA00022603"/>
    </source>
</evidence>
<evidence type="ECO:0000256" key="16">
    <source>
        <dbReference type="PIRNR" id="PIRNR037505"/>
    </source>
</evidence>
<accession>A0A2K6N2W1</accession>